<dbReference type="GO" id="GO:0006388">
    <property type="term" value="P:tRNA splicing, via endonucleolytic cleavage and ligation"/>
    <property type="evidence" value="ECO:0007669"/>
    <property type="project" value="InterPro"/>
</dbReference>
<dbReference type="GO" id="GO:0004113">
    <property type="term" value="F:2',3'-cyclic-nucleotide 3'-phosphodiesterase activity"/>
    <property type="evidence" value="ECO:0007669"/>
    <property type="project" value="UniProtKB-EC"/>
</dbReference>
<dbReference type="GO" id="GO:0003972">
    <property type="term" value="F:RNA ligase (ATP) activity"/>
    <property type="evidence" value="ECO:0007669"/>
    <property type="project" value="InterPro"/>
</dbReference>
<protein>
    <submittedName>
        <fullName evidence="1">Putative 2',3'-cyclic-nucleotide 3'-phosphodiesterase</fullName>
        <ecNumber evidence="1">3.1.4.37</ecNumber>
    </submittedName>
</protein>
<reference evidence="1 2" key="1">
    <citation type="journal article" date="2018" name="Nat. Genet.">
        <title>The Rosa genome provides new insights in the design of modern roses.</title>
        <authorList>
            <person name="Bendahmane M."/>
        </authorList>
    </citation>
    <scope>NUCLEOTIDE SEQUENCE [LARGE SCALE GENOMIC DNA]</scope>
    <source>
        <strain evidence="2">cv. Old Blush</strain>
    </source>
</reference>
<gene>
    <name evidence="1" type="ORF">RchiOBHm_Chr1g0326771</name>
</gene>
<dbReference type="PANTHER" id="PTHR35460:SF1">
    <property type="entry name" value="TRNA LIGASE 1"/>
    <property type="match status" value="1"/>
</dbReference>
<dbReference type="Gramene" id="PRQ55634">
    <property type="protein sequence ID" value="PRQ55634"/>
    <property type="gene ID" value="RchiOBHm_Chr1g0326771"/>
</dbReference>
<evidence type="ECO:0000313" key="2">
    <source>
        <dbReference type="Proteomes" id="UP000238479"/>
    </source>
</evidence>
<accession>A0A2P6SAD7</accession>
<sequence>MCRALDEVVDISIPGSKDHIKEQGEILEGIVARIVSHESSKHMVEVLKDFPPPPMEGAGHDLGPSLREICAANRSDETQQIKALLKRVGSSFCPDHSDWLGGAGDTQSRNADKAVVSKFLQSHPADFSTTKLQLPLSDHKYKTYFLKPTMGAWIMLPGIHLGENVCKPATRMCKRSVII</sequence>
<dbReference type="AlphaFoldDB" id="A0A2P6SAD7"/>
<evidence type="ECO:0000313" key="1">
    <source>
        <dbReference type="EMBL" id="PRQ55634.1"/>
    </source>
</evidence>
<dbReference type="STRING" id="74649.A0A2P6SAD7"/>
<proteinExistence type="predicted"/>
<dbReference type="OrthoDB" id="1912039at2759"/>
<organism evidence="1 2">
    <name type="scientific">Rosa chinensis</name>
    <name type="common">China rose</name>
    <dbReference type="NCBI Taxonomy" id="74649"/>
    <lineage>
        <taxon>Eukaryota</taxon>
        <taxon>Viridiplantae</taxon>
        <taxon>Streptophyta</taxon>
        <taxon>Embryophyta</taxon>
        <taxon>Tracheophyta</taxon>
        <taxon>Spermatophyta</taxon>
        <taxon>Magnoliopsida</taxon>
        <taxon>eudicotyledons</taxon>
        <taxon>Gunneridae</taxon>
        <taxon>Pentapetalae</taxon>
        <taxon>rosids</taxon>
        <taxon>fabids</taxon>
        <taxon>Rosales</taxon>
        <taxon>Rosaceae</taxon>
        <taxon>Rosoideae</taxon>
        <taxon>Rosoideae incertae sedis</taxon>
        <taxon>Rosa</taxon>
    </lineage>
</organism>
<keyword evidence="1" id="KW-0378">Hydrolase</keyword>
<comment type="caution">
    <text evidence="1">The sequence shown here is derived from an EMBL/GenBank/DDBJ whole genome shotgun (WGS) entry which is preliminary data.</text>
</comment>
<name>A0A2P6SAD7_ROSCH</name>
<dbReference type="Proteomes" id="UP000238479">
    <property type="component" value="Chromosome 1"/>
</dbReference>
<dbReference type="EC" id="3.1.4.37" evidence="1"/>
<dbReference type="InterPro" id="IPR038837">
    <property type="entry name" value="tRNA_ligase_1"/>
</dbReference>
<dbReference type="EMBL" id="PDCK01000039">
    <property type="protein sequence ID" value="PRQ55634.1"/>
    <property type="molecule type" value="Genomic_DNA"/>
</dbReference>
<keyword evidence="2" id="KW-1185">Reference proteome</keyword>
<dbReference type="PANTHER" id="PTHR35460">
    <property type="entry name" value="TRNA LIGASE 1"/>
    <property type="match status" value="1"/>
</dbReference>